<gene>
    <name evidence="1" type="ORF">FHS48_003491</name>
</gene>
<accession>A0A7X0DP64</accession>
<dbReference type="Proteomes" id="UP000544872">
    <property type="component" value="Unassembled WGS sequence"/>
</dbReference>
<comment type="caution">
    <text evidence="1">The sequence shown here is derived from an EMBL/GenBank/DDBJ whole genome shotgun (WGS) entry which is preliminary data.</text>
</comment>
<organism evidence="1 2">
    <name type="scientific">Novispirillum itersonii</name>
    <name type="common">Aquaspirillum itersonii</name>
    <dbReference type="NCBI Taxonomy" id="189"/>
    <lineage>
        <taxon>Bacteria</taxon>
        <taxon>Pseudomonadati</taxon>
        <taxon>Pseudomonadota</taxon>
        <taxon>Alphaproteobacteria</taxon>
        <taxon>Rhodospirillales</taxon>
        <taxon>Novispirillaceae</taxon>
        <taxon>Novispirillum</taxon>
    </lineage>
</organism>
<dbReference type="AlphaFoldDB" id="A0A7X0DP64"/>
<evidence type="ECO:0000313" key="2">
    <source>
        <dbReference type="Proteomes" id="UP000544872"/>
    </source>
</evidence>
<reference evidence="1 2" key="1">
    <citation type="submission" date="2020-08" db="EMBL/GenBank/DDBJ databases">
        <title>Genomic Encyclopedia of Type Strains, Phase IV (KMG-IV): sequencing the most valuable type-strain genomes for metagenomic binning, comparative biology and taxonomic classification.</title>
        <authorList>
            <person name="Goeker M."/>
        </authorList>
    </citation>
    <scope>NUCLEOTIDE SEQUENCE [LARGE SCALE GENOMIC DNA]</scope>
    <source>
        <strain evidence="1 2">DSM 11590</strain>
    </source>
</reference>
<keyword evidence="2" id="KW-1185">Reference proteome</keyword>
<evidence type="ECO:0008006" key="3">
    <source>
        <dbReference type="Google" id="ProtNLM"/>
    </source>
</evidence>
<name>A0A7X0DP64_NOVIT</name>
<proteinExistence type="predicted"/>
<dbReference type="EMBL" id="JACIIX010000016">
    <property type="protein sequence ID" value="MBB6212044.1"/>
    <property type="molecule type" value="Genomic_DNA"/>
</dbReference>
<sequence length="262" mass="29620">MSQQLVSLDALAIRINEQQEQIEQAWGMTLELAKQAGEMLIEAKRLAGHGNWLPWLETHCRVSASMAEKYMKIAKGWDTLAAGNPEHVPNLSIRDAVKLLAKPRTPKAETPPTIDAEFSEVVEGSMPASDPLSTLVDQLEAEFLSIPFKKREAAVEQVIERLFAFKDTYCAATTTLTKLRETFPGVAYRDLREQVSGFIQQWEYARIQRNDQGQECIRTEWAEAFIQAQKDHGWKAGQPLQAWFHVLMKPSHHKKTAPLSPL</sequence>
<dbReference type="RefSeq" id="WP_184265351.1">
    <property type="nucleotide sequence ID" value="NZ_JACIIX010000016.1"/>
</dbReference>
<protein>
    <recommendedName>
        <fullName evidence="3">DUF3102 domain-containing protein</fullName>
    </recommendedName>
</protein>
<evidence type="ECO:0000313" key="1">
    <source>
        <dbReference type="EMBL" id="MBB6212044.1"/>
    </source>
</evidence>
<dbReference type="Pfam" id="PF11300">
    <property type="entry name" value="DUF3102"/>
    <property type="match status" value="1"/>
</dbReference>
<dbReference type="InterPro" id="IPR021451">
    <property type="entry name" value="DUF3102"/>
</dbReference>